<dbReference type="RefSeq" id="XP_024583411.1">
    <property type="nucleotide sequence ID" value="XM_024717965.1"/>
</dbReference>
<name>A0A0P1AY96_PLAHL</name>
<organism evidence="1 2">
    <name type="scientific">Plasmopara halstedii</name>
    <name type="common">Downy mildew of sunflower</name>
    <dbReference type="NCBI Taxonomy" id="4781"/>
    <lineage>
        <taxon>Eukaryota</taxon>
        <taxon>Sar</taxon>
        <taxon>Stramenopiles</taxon>
        <taxon>Oomycota</taxon>
        <taxon>Peronosporomycetes</taxon>
        <taxon>Peronosporales</taxon>
        <taxon>Peronosporaceae</taxon>
        <taxon>Plasmopara</taxon>
    </lineage>
</organism>
<accession>A0A0P1AY96</accession>
<dbReference type="GeneID" id="36398760"/>
<dbReference type="EMBL" id="CCYD01002371">
    <property type="protein sequence ID" value="CEG47042.1"/>
    <property type="molecule type" value="Genomic_DNA"/>
</dbReference>
<evidence type="ECO:0000313" key="2">
    <source>
        <dbReference type="Proteomes" id="UP000054928"/>
    </source>
</evidence>
<keyword evidence="2" id="KW-1185">Reference proteome</keyword>
<sequence length="117" mass="13051">MVSTTTTMRNQNDCLRDNLPGAVAVKVRVKAPDIPEIRLKPLHSKFAACSSCHSFESKKWNRPARACERDQHLYICTAQSHSTARARLLLSLNDGLQILNLNCVQNLRGNSVTAHPE</sequence>
<reference evidence="2" key="1">
    <citation type="submission" date="2014-09" db="EMBL/GenBank/DDBJ databases">
        <authorList>
            <person name="Sharma Rahul"/>
            <person name="Thines Marco"/>
        </authorList>
    </citation>
    <scope>NUCLEOTIDE SEQUENCE [LARGE SCALE GENOMIC DNA]</scope>
</reference>
<evidence type="ECO:0000313" key="1">
    <source>
        <dbReference type="EMBL" id="CEG47042.1"/>
    </source>
</evidence>
<dbReference type="Proteomes" id="UP000054928">
    <property type="component" value="Unassembled WGS sequence"/>
</dbReference>
<protein>
    <submittedName>
        <fullName evidence="1">Uncharacterized protein</fullName>
    </submittedName>
</protein>
<proteinExistence type="predicted"/>
<dbReference type="AlphaFoldDB" id="A0A0P1AY96"/>